<accession>K9EG58</accession>
<keyword evidence="5" id="KW-1185">Reference proteome</keyword>
<evidence type="ECO:0000313" key="5">
    <source>
        <dbReference type="Proteomes" id="UP000009888"/>
    </source>
</evidence>
<dbReference type="eggNOG" id="COG0657">
    <property type="taxonomic scope" value="Bacteria"/>
</dbReference>
<reference evidence="4 5" key="1">
    <citation type="submission" date="2012-09" db="EMBL/GenBank/DDBJ databases">
        <title>The Genome Sequence of Actinobaculum massiliae ACS-171-V-COL2.</title>
        <authorList>
            <consortium name="The Broad Institute Genome Sequencing Platform"/>
            <person name="Earl A."/>
            <person name="Ward D."/>
            <person name="Feldgarden M."/>
            <person name="Gevers D."/>
            <person name="Saerens B."/>
            <person name="Vaneechoutte M."/>
            <person name="Walker B."/>
            <person name="Young S.K."/>
            <person name="Zeng Q."/>
            <person name="Gargeya S."/>
            <person name="Fitzgerald M."/>
            <person name="Haas B."/>
            <person name="Abouelleil A."/>
            <person name="Alvarado L."/>
            <person name="Arachchi H.M."/>
            <person name="Berlin A."/>
            <person name="Chapman S.B."/>
            <person name="Goldberg J."/>
            <person name="Griggs A."/>
            <person name="Gujja S."/>
            <person name="Hansen M."/>
            <person name="Howarth C."/>
            <person name="Imamovic A."/>
            <person name="Larimer J."/>
            <person name="McCowen C."/>
            <person name="Montmayeur A."/>
            <person name="Murphy C."/>
            <person name="Neiman D."/>
            <person name="Pearson M."/>
            <person name="Priest M."/>
            <person name="Roberts A."/>
            <person name="Saif S."/>
            <person name="Shea T."/>
            <person name="Sisk P."/>
            <person name="Sykes S."/>
            <person name="Wortman J."/>
            <person name="Nusbaum C."/>
            <person name="Birren B."/>
        </authorList>
    </citation>
    <scope>NUCLEOTIDE SEQUENCE [LARGE SCALE GENOMIC DNA]</scope>
    <source>
        <strain evidence="5">ACS-171-V-Col2</strain>
    </source>
</reference>
<sequence length="343" mass="37940">MLRVVSGDKGGAMNDGGAPGGFAPVPRLWSKETAAAVAKDSELYIPGPGRESFASQSEYFADMRRRYDRRHEWWNEGGPVMASVSQAKIPTRHGQVPVRIYRPARCGKAVIFYMHGGGWCVGSSDSHDRLLRELAAACESTVVSIEYTLAPEAKYPRPFEECADVVGYMLSDNSARFSVAALAGDSCGATLALGVYCLLREAGPESLVRRVRSLHLYYGAFGLRDSYSARMYGGWWDGMSLADQEKYRGFFVRDAADLRAPYLDLLGQQEFSADFPPCYIAAAEFDPLLDDSRLLAAALADAHAPHRLRIFPGTIHAFMQRLRLVGAARDAVRESAEWFQRYL</sequence>
<dbReference type="PANTHER" id="PTHR23025:SF4">
    <property type="entry name" value="ALPHA_BETA HYDROLASE FOLD-3 DOMAIN-CONTAINING PROTEIN"/>
    <property type="match status" value="1"/>
</dbReference>
<feature type="domain" description="Alpha/beta hydrolase fold-3" evidence="3">
    <location>
        <begin position="111"/>
        <end position="319"/>
    </location>
</feature>
<dbReference type="GO" id="GO:0004806">
    <property type="term" value="F:triacylglycerol lipase activity"/>
    <property type="evidence" value="ECO:0007669"/>
    <property type="project" value="TreeGrafter"/>
</dbReference>
<organism evidence="4 5">
    <name type="scientific">Actinobaculum massiliense ACS-171-V-Col2</name>
    <dbReference type="NCBI Taxonomy" id="883066"/>
    <lineage>
        <taxon>Bacteria</taxon>
        <taxon>Bacillati</taxon>
        <taxon>Actinomycetota</taxon>
        <taxon>Actinomycetes</taxon>
        <taxon>Actinomycetales</taxon>
        <taxon>Actinomycetaceae</taxon>
        <taxon>Actinobaculum</taxon>
    </lineage>
</organism>
<keyword evidence="2" id="KW-0378">Hydrolase</keyword>
<dbReference type="SUPFAM" id="SSF53474">
    <property type="entry name" value="alpha/beta-Hydrolases"/>
    <property type="match status" value="1"/>
</dbReference>
<dbReference type="HOGENOM" id="CLU_012494_6_4_11"/>
<comment type="caution">
    <text evidence="4">The sequence shown here is derived from an EMBL/GenBank/DDBJ whole genome shotgun (WGS) entry which is preliminary data.</text>
</comment>
<dbReference type="STRING" id="202789.GCA_001457435_01690"/>
<dbReference type="InterPro" id="IPR002168">
    <property type="entry name" value="Lipase_GDXG_HIS_AS"/>
</dbReference>
<proteinExistence type="inferred from homology"/>
<name>K9EG58_9ACTO</name>
<dbReference type="RefSeq" id="WP_007000662.1">
    <property type="nucleotide sequence ID" value="NZ_JH992955.1"/>
</dbReference>
<protein>
    <recommendedName>
        <fullName evidence="3">Alpha/beta hydrolase fold-3 domain-containing protein</fullName>
    </recommendedName>
</protein>
<dbReference type="AlphaFoldDB" id="K9EG58"/>
<dbReference type="GO" id="GO:0005829">
    <property type="term" value="C:cytosol"/>
    <property type="evidence" value="ECO:0007669"/>
    <property type="project" value="TreeGrafter"/>
</dbReference>
<evidence type="ECO:0000313" key="4">
    <source>
        <dbReference type="EMBL" id="EKU95658.1"/>
    </source>
</evidence>
<evidence type="ECO:0000256" key="1">
    <source>
        <dbReference type="ARBA" id="ARBA00010515"/>
    </source>
</evidence>
<gene>
    <name evidence="4" type="ORF">HMPREF9233_00445</name>
</gene>
<dbReference type="GO" id="GO:0019433">
    <property type="term" value="P:triglyceride catabolic process"/>
    <property type="evidence" value="ECO:0007669"/>
    <property type="project" value="TreeGrafter"/>
</dbReference>
<evidence type="ECO:0000259" key="3">
    <source>
        <dbReference type="Pfam" id="PF07859"/>
    </source>
</evidence>
<dbReference type="InterPro" id="IPR029058">
    <property type="entry name" value="AB_hydrolase_fold"/>
</dbReference>
<dbReference type="PANTHER" id="PTHR23025">
    <property type="entry name" value="TRIACYLGLYCEROL LIPASE"/>
    <property type="match status" value="1"/>
</dbReference>
<dbReference type="PATRIC" id="fig|883066.3.peg.466"/>
<dbReference type="PROSITE" id="PS01173">
    <property type="entry name" value="LIPASE_GDXG_HIS"/>
    <property type="match status" value="1"/>
</dbReference>
<dbReference type="InterPro" id="IPR013094">
    <property type="entry name" value="AB_hydrolase_3"/>
</dbReference>
<dbReference type="EMBL" id="AGWL01000002">
    <property type="protein sequence ID" value="EKU95658.1"/>
    <property type="molecule type" value="Genomic_DNA"/>
</dbReference>
<comment type="similarity">
    <text evidence="1">Belongs to the 'GDXG' lipolytic enzyme family.</text>
</comment>
<dbReference type="Pfam" id="PF07859">
    <property type="entry name" value="Abhydrolase_3"/>
    <property type="match status" value="1"/>
</dbReference>
<evidence type="ECO:0000256" key="2">
    <source>
        <dbReference type="ARBA" id="ARBA00022801"/>
    </source>
</evidence>
<dbReference type="Proteomes" id="UP000009888">
    <property type="component" value="Unassembled WGS sequence"/>
</dbReference>
<dbReference type="GO" id="GO:0004771">
    <property type="term" value="F:sterol ester esterase activity"/>
    <property type="evidence" value="ECO:0007669"/>
    <property type="project" value="TreeGrafter"/>
</dbReference>
<dbReference type="Gene3D" id="3.40.50.1820">
    <property type="entry name" value="alpha/beta hydrolase"/>
    <property type="match status" value="1"/>
</dbReference>